<keyword evidence="3" id="KW-1185">Reference proteome</keyword>
<gene>
    <name evidence="2" type="ORF">Bfra_009943</name>
</gene>
<sequence>MFCETCVDLFRTIGEAQAKSRAMNGYKVPGKFTHRSTYDAFQKALSIGCYMCKRLWMYIESLCNDPDFVAKGFAAFESFCRWSMKYPEVKIVFEFPKTINVYEADSIVPVDPSKNRLLLPGYYETTNTGSDACFTLANNWLETCLSSYRSCKRYRPSVLKEWTPNHLICVKNMDAIVLCLHETGKISLGMKYATLSHCWGKIPDAQRLLLMRDNIDSWTRGMPNLQSMKTFDHAITICQKLGLDYIWIDSLCIIQDSQDDWHQRASLMDRVYKYSQCTITATAAENDTVGCFFDRDVNICLPSRVKFVQKSTYLPDATKGPTSESTYRPEGSKPMDLTFSINSLGELTKGSEKLVAISTIAREVQPLIRSRYLAGLWEVDLVFQLAWWSRRDGFPSTMYQAPSWSWASIDGQVLFDNELSPDLCYPLVEILEAVTCLVGEDECGQVQGSHLNLLGQMIDFELLDEEEKSGRSKVLCNGELNFAMI</sequence>
<dbReference type="RefSeq" id="XP_037189502.1">
    <property type="nucleotide sequence ID" value="XM_037340279.1"/>
</dbReference>
<dbReference type="AlphaFoldDB" id="A0A8H6EG12"/>
<proteinExistence type="predicted"/>
<dbReference type="PANTHER" id="PTHR33112">
    <property type="entry name" value="DOMAIN PROTEIN, PUTATIVE-RELATED"/>
    <property type="match status" value="1"/>
</dbReference>
<reference evidence="2 3" key="1">
    <citation type="journal article" date="2020" name="Phytopathology">
        <title>A high-quality genome resource of Botrytis fragariae, a new and rapidly spreading fungal pathogen causing strawberry gray mold in the U.S.A.</title>
        <authorList>
            <person name="Wu Y."/>
            <person name="Saski C.A."/>
            <person name="Schnabel G."/>
            <person name="Xiao S."/>
            <person name="Hu M."/>
        </authorList>
    </citation>
    <scope>NUCLEOTIDE SEQUENCE [LARGE SCALE GENOMIC DNA]</scope>
    <source>
        <strain evidence="2 3">BVB16</strain>
    </source>
</reference>
<accession>A0A8H6EG12</accession>
<dbReference type="GeneID" id="59263971"/>
<dbReference type="InterPro" id="IPR010730">
    <property type="entry name" value="HET"/>
</dbReference>
<dbReference type="EMBL" id="JABFCT010000014">
    <property type="protein sequence ID" value="KAF5870555.1"/>
    <property type="molecule type" value="Genomic_DNA"/>
</dbReference>
<feature type="domain" description="Heterokaryon incompatibility" evidence="1">
    <location>
        <begin position="192"/>
        <end position="300"/>
    </location>
</feature>
<organism evidence="2 3">
    <name type="scientific">Botrytis fragariae</name>
    <dbReference type="NCBI Taxonomy" id="1964551"/>
    <lineage>
        <taxon>Eukaryota</taxon>
        <taxon>Fungi</taxon>
        <taxon>Dikarya</taxon>
        <taxon>Ascomycota</taxon>
        <taxon>Pezizomycotina</taxon>
        <taxon>Leotiomycetes</taxon>
        <taxon>Helotiales</taxon>
        <taxon>Sclerotiniaceae</taxon>
        <taxon>Botrytis</taxon>
    </lineage>
</organism>
<evidence type="ECO:0000313" key="2">
    <source>
        <dbReference type="EMBL" id="KAF5870555.1"/>
    </source>
</evidence>
<dbReference type="OrthoDB" id="2958217at2759"/>
<evidence type="ECO:0000259" key="1">
    <source>
        <dbReference type="Pfam" id="PF06985"/>
    </source>
</evidence>
<name>A0A8H6EG12_9HELO</name>
<dbReference type="Pfam" id="PF06985">
    <property type="entry name" value="HET"/>
    <property type="match status" value="1"/>
</dbReference>
<dbReference type="Proteomes" id="UP000531561">
    <property type="component" value="Unassembled WGS sequence"/>
</dbReference>
<evidence type="ECO:0000313" key="3">
    <source>
        <dbReference type="Proteomes" id="UP000531561"/>
    </source>
</evidence>
<dbReference type="PANTHER" id="PTHR33112:SF9">
    <property type="entry name" value="HETEROKARYON INCOMPATIBILITY DOMAIN-CONTAINING PROTEIN"/>
    <property type="match status" value="1"/>
</dbReference>
<protein>
    <submittedName>
        <fullName evidence="2">Putative heterokaryon incompatibility protein</fullName>
    </submittedName>
</protein>
<comment type="caution">
    <text evidence="2">The sequence shown here is derived from an EMBL/GenBank/DDBJ whole genome shotgun (WGS) entry which is preliminary data.</text>
</comment>